<dbReference type="PROSITE" id="PS00041">
    <property type="entry name" value="HTH_ARAC_FAMILY_1"/>
    <property type="match status" value="1"/>
</dbReference>
<evidence type="ECO:0000313" key="7">
    <source>
        <dbReference type="Proteomes" id="UP000187059"/>
    </source>
</evidence>
<dbReference type="PROSITE" id="PS01124">
    <property type="entry name" value="HTH_ARAC_FAMILY_2"/>
    <property type="match status" value="1"/>
</dbReference>
<keyword evidence="1" id="KW-0805">Transcription regulation</keyword>
<sequence precursor="true">MWGPLRNAAPPILAKSCTILSFAAPALVLAAQSGHFRRMDQSRFESLKSRALALWRAHGRETPVPGLVLTVSEVPAGPFHGLYRTSFCGVLQGAKASHLGERSYRYNAGECLITSLDVPVRAEITEAAPDAPYIAFAMDIDPGVVAELILELAAGDPASLPEPAALSVHPLSDRLIGPLERLMALAEEPRDLPVLAPMIQREILWYLLTGPQGAMMRQIGLTDSRTARISRAIAWLRAHYTGAVSVPHLAALAGMSPATFHRHFKAATAMTPVQFQKSLRLQEARRLLLSEGADVAQVGFAIGYESPSQFSREYRRMFGAPPGRDGAEIRRSLAVDARA</sequence>
<dbReference type="PANTHER" id="PTHR43436">
    <property type="entry name" value="ARAC-FAMILY TRANSCRIPTIONAL REGULATOR"/>
    <property type="match status" value="1"/>
</dbReference>
<dbReference type="EMBL" id="CP015093">
    <property type="protein sequence ID" value="APZ54163.1"/>
    <property type="molecule type" value="Genomic_DNA"/>
</dbReference>
<evidence type="ECO:0000313" key="6">
    <source>
        <dbReference type="EMBL" id="APZ54163.1"/>
    </source>
</evidence>
<feature type="chain" id="PRO_5012975765" evidence="4">
    <location>
        <begin position="31"/>
        <end position="339"/>
    </location>
</feature>
<dbReference type="GO" id="GO:0003700">
    <property type="term" value="F:DNA-binding transcription factor activity"/>
    <property type="evidence" value="ECO:0007669"/>
    <property type="project" value="InterPro"/>
</dbReference>
<keyword evidence="3" id="KW-0804">Transcription</keyword>
<name>A0A1P8UXQ3_9RHOB</name>
<dbReference type="STRING" id="1250539.Ga0080574_TMP3829"/>
<dbReference type="PANTHER" id="PTHR43436:SF1">
    <property type="entry name" value="TRANSCRIPTIONAL REGULATORY PROTEIN"/>
    <property type="match status" value="1"/>
</dbReference>
<dbReference type="Pfam" id="PF06719">
    <property type="entry name" value="AraC_N"/>
    <property type="match status" value="1"/>
</dbReference>
<organism evidence="6 7">
    <name type="scientific">Salipiger abyssi</name>
    <dbReference type="NCBI Taxonomy" id="1250539"/>
    <lineage>
        <taxon>Bacteria</taxon>
        <taxon>Pseudomonadati</taxon>
        <taxon>Pseudomonadota</taxon>
        <taxon>Alphaproteobacteria</taxon>
        <taxon>Rhodobacterales</taxon>
        <taxon>Roseobacteraceae</taxon>
        <taxon>Salipiger</taxon>
    </lineage>
</organism>
<proteinExistence type="predicted"/>
<evidence type="ECO:0000256" key="1">
    <source>
        <dbReference type="ARBA" id="ARBA00023015"/>
    </source>
</evidence>
<dbReference type="GO" id="GO:0043565">
    <property type="term" value="F:sequence-specific DNA binding"/>
    <property type="evidence" value="ECO:0007669"/>
    <property type="project" value="InterPro"/>
</dbReference>
<dbReference type="Pfam" id="PF12833">
    <property type="entry name" value="HTH_18"/>
    <property type="match status" value="1"/>
</dbReference>
<dbReference type="Gene3D" id="1.10.10.60">
    <property type="entry name" value="Homeodomain-like"/>
    <property type="match status" value="2"/>
</dbReference>
<gene>
    <name evidence="6" type="ORF">Ga0080574_TMP3829</name>
</gene>
<dbReference type="InterPro" id="IPR009057">
    <property type="entry name" value="Homeodomain-like_sf"/>
</dbReference>
<evidence type="ECO:0000256" key="2">
    <source>
        <dbReference type="ARBA" id="ARBA00023125"/>
    </source>
</evidence>
<reference evidence="6 7" key="1">
    <citation type="submission" date="2016-04" db="EMBL/GenBank/DDBJ databases">
        <title>Deep-sea bacteria in the southern Pacific.</title>
        <authorList>
            <person name="Tang K."/>
        </authorList>
    </citation>
    <scope>NUCLEOTIDE SEQUENCE [LARGE SCALE GENOMIC DNA]</scope>
    <source>
        <strain evidence="6 7">JLT2014</strain>
    </source>
</reference>
<feature type="domain" description="HTH araC/xylS-type" evidence="5">
    <location>
        <begin position="230"/>
        <end position="328"/>
    </location>
</feature>
<dbReference type="SUPFAM" id="SSF46689">
    <property type="entry name" value="Homeodomain-like"/>
    <property type="match status" value="2"/>
</dbReference>
<keyword evidence="7" id="KW-1185">Reference proteome</keyword>
<evidence type="ECO:0000256" key="4">
    <source>
        <dbReference type="SAM" id="SignalP"/>
    </source>
</evidence>
<accession>A0A1P8UXQ3</accession>
<evidence type="ECO:0000256" key="3">
    <source>
        <dbReference type="ARBA" id="ARBA00023163"/>
    </source>
</evidence>
<evidence type="ECO:0000259" key="5">
    <source>
        <dbReference type="PROSITE" id="PS01124"/>
    </source>
</evidence>
<dbReference type="AlphaFoldDB" id="A0A1P8UXQ3"/>
<keyword evidence="4" id="KW-0732">Signal</keyword>
<feature type="signal peptide" evidence="4">
    <location>
        <begin position="1"/>
        <end position="30"/>
    </location>
</feature>
<dbReference type="KEGG" id="paby:Ga0080574_TMP3829"/>
<protein>
    <submittedName>
        <fullName evidence="6">DNA-binding domain-containing protein, AraC-type</fullName>
    </submittedName>
</protein>
<dbReference type="Proteomes" id="UP000187059">
    <property type="component" value="Chromosome"/>
</dbReference>
<dbReference type="InterPro" id="IPR018062">
    <property type="entry name" value="HTH_AraC-typ_CS"/>
</dbReference>
<dbReference type="InterPro" id="IPR018060">
    <property type="entry name" value="HTH_AraC"/>
</dbReference>
<dbReference type="SMART" id="SM00342">
    <property type="entry name" value="HTH_ARAC"/>
    <property type="match status" value="1"/>
</dbReference>
<dbReference type="InterPro" id="IPR009594">
    <property type="entry name" value="Tscrpt_reg_HTH_AraC_N"/>
</dbReference>
<keyword evidence="2 6" id="KW-0238">DNA-binding</keyword>